<evidence type="ECO:0000256" key="3">
    <source>
        <dbReference type="ARBA" id="ARBA00022475"/>
    </source>
</evidence>
<feature type="transmembrane region" description="Helical" evidence="7">
    <location>
        <begin position="104"/>
        <end position="125"/>
    </location>
</feature>
<feature type="domain" description="ABC transmembrane type-1" evidence="8">
    <location>
        <begin position="100"/>
        <end position="316"/>
    </location>
</feature>
<comment type="similarity">
    <text evidence="7">Belongs to the binding-protein-dependent transport system permease family.</text>
</comment>
<evidence type="ECO:0000256" key="5">
    <source>
        <dbReference type="ARBA" id="ARBA00022989"/>
    </source>
</evidence>
<evidence type="ECO:0000259" key="8">
    <source>
        <dbReference type="PROSITE" id="PS50928"/>
    </source>
</evidence>
<keyword evidence="10" id="KW-1185">Reference proteome</keyword>
<evidence type="ECO:0000256" key="1">
    <source>
        <dbReference type="ARBA" id="ARBA00004651"/>
    </source>
</evidence>
<feature type="transmembrane region" description="Helical" evidence="7">
    <location>
        <begin position="293"/>
        <end position="315"/>
    </location>
</feature>
<dbReference type="PROSITE" id="PS50928">
    <property type="entry name" value="ABC_TM1"/>
    <property type="match status" value="1"/>
</dbReference>
<evidence type="ECO:0000256" key="2">
    <source>
        <dbReference type="ARBA" id="ARBA00022448"/>
    </source>
</evidence>
<sequence>MSAVSVPPIEHQRETLTDAIEPRESRKRRGTHISGRSKLGATGFILPAYFFYAGFLLIPLLLTILLSFTSWNGVGYNSIQPNGVKNYIKLANDPVFLQALLHNGIFLATTVILKGILAFMLALALRRVFPGAAFFRAVFVIPSILSLIVVSLLLKFLVDPNNGLINPLLRSIGLGNLAGSWLGDPNRALPLLIGLDVWLGFGLFLFVFLAGMSALPGEVTEAAKVDGANSWQETWYVTTPLLAPTFRLVVLLGAIESLKVFATVYVATSGGPNHGTEVLASWAFFQAFTGNQVGYGSAIMSVLLVATLILAVFYVRANQKGNVQ</sequence>
<dbReference type="RefSeq" id="WP_306637226.1">
    <property type="nucleotide sequence ID" value="NZ_JAUSXB010000001.1"/>
</dbReference>
<keyword evidence="6 7" id="KW-0472">Membrane</keyword>
<dbReference type="Pfam" id="PF00528">
    <property type="entry name" value="BPD_transp_1"/>
    <property type="match status" value="1"/>
</dbReference>
<evidence type="ECO:0000256" key="7">
    <source>
        <dbReference type="RuleBase" id="RU363032"/>
    </source>
</evidence>
<dbReference type="EMBL" id="JAUSXB010000001">
    <property type="protein sequence ID" value="MDQ0675142.1"/>
    <property type="molecule type" value="Genomic_DNA"/>
</dbReference>
<reference evidence="9 10" key="1">
    <citation type="submission" date="2023-07" db="EMBL/GenBank/DDBJ databases">
        <title>Comparative genomics of wheat-associated soil bacteria to identify genetic determinants of phenazine resistance.</title>
        <authorList>
            <person name="Mouncey N."/>
        </authorList>
    </citation>
    <scope>NUCLEOTIDE SEQUENCE [LARGE SCALE GENOMIC DNA]</scope>
    <source>
        <strain evidence="9 10">W1I3</strain>
    </source>
</reference>
<name>A0ABU0PN65_9MICC</name>
<comment type="caution">
    <text evidence="9">The sequence shown here is derived from an EMBL/GenBank/DDBJ whole genome shotgun (WGS) entry which is preliminary data.</text>
</comment>
<evidence type="ECO:0000313" key="10">
    <source>
        <dbReference type="Proteomes" id="UP001236806"/>
    </source>
</evidence>
<keyword evidence="5 7" id="KW-1133">Transmembrane helix</keyword>
<keyword evidence="4 7" id="KW-0812">Transmembrane</keyword>
<dbReference type="PANTHER" id="PTHR30193:SF37">
    <property type="entry name" value="INNER MEMBRANE ABC TRANSPORTER PERMEASE PROTEIN YCJO"/>
    <property type="match status" value="1"/>
</dbReference>
<proteinExistence type="inferred from homology"/>
<dbReference type="InterPro" id="IPR051393">
    <property type="entry name" value="ABC_transporter_permease"/>
</dbReference>
<dbReference type="PANTHER" id="PTHR30193">
    <property type="entry name" value="ABC TRANSPORTER PERMEASE PROTEIN"/>
    <property type="match status" value="1"/>
</dbReference>
<feature type="transmembrane region" description="Helical" evidence="7">
    <location>
        <begin position="191"/>
        <end position="215"/>
    </location>
</feature>
<dbReference type="Gene3D" id="1.10.3720.10">
    <property type="entry name" value="MetI-like"/>
    <property type="match status" value="1"/>
</dbReference>
<feature type="transmembrane region" description="Helical" evidence="7">
    <location>
        <begin position="137"/>
        <end position="158"/>
    </location>
</feature>
<evidence type="ECO:0000313" key="9">
    <source>
        <dbReference type="EMBL" id="MDQ0675142.1"/>
    </source>
</evidence>
<comment type="subcellular location">
    <subcellularLocation>
        <location evidence="1 7">Cell membrane</location>
        <topology evidence="1 7">Multi-pass membrane protein</topology>
    </subcellularLocation>
</comment>
<dbReference type="InterPro" id="IPR000515">
    <property type="entry name" value="MetI-like"/>
</dbReference>
<protein>
    <submittedName>
        <fullName evidence="9">Raffinose/stachyose/melibiose transport system permease protein</fullName>
    </submittedName>
</protein>
<evidence type="ECO:0000256" key="4">
    <source>
        <dbReference type="ARBA" id="ARBA00022692"/>
    </source>
</evidence>
<organism evidence="9 10">
    <name type="scientific">Pseudarthrobacter siccitolerans</name>
    <dbReference type="NCBI Taxonomy" id="861266"/>
    <lineage>
        <taxon>Bacteria</taxon>
        <taxon>Bacillati</taxon>
        <taxon>Actinomycetota</taxon>
        <taxon>Actinomycetes</taxon>
        <taxon>Micrococcales</taxon>
        <taxon>Micrococcaceae</taxon>
        <taxon>Pseudarthrobacter</taxon>
    </lineage>
</organism>
<keyword evidence="2 7" id="KW-0813">Transport</keyword>
<evidence type="ECO:0000256" key="6">
    <source>
        <dbReference type="ARBA" id="ARBA00023136"/>
    </source>
</evidence>
<dbReference type="SUPFAM" id="SSF161098">
    <property type="entry name" value="MetI-like"/>
    <property type="match status" value="1"/>
</dbReference>
<feature type="transmembrane region" description="Helical" evidence="7">
    <location>
        <begin position="44"/>
        <end position="68"/>
    </location>
</feature>
<accession>A0ABU0PN65</accession>
<dbReference type="InterPro" id="IPR035906">
    <property type="entry name" value="MetI-like_sf"/>
</dbReference>
<dbReference type="Proteomes" id="UP001236806">
    <property type="component" value="Unassembled WGS sequence"/>
</dbReference>
<gene>
    <name evidence="9" type="ORF">QFZ36_002703</name>
</gene>
<dbReference type="CDD" id="cd06261">
    <property type="entry name" value="TM_PBP2"/>
    <property type="match status" value="1"/>
</dbReference>
<keyword evidence="3" id="KW-1003">Cell membrane</keyword>